<dbReference type="InterPro" id="IPR036388">
    <property type="entry name" value="WH-like_DNA-bd_sf"/>
</dbReference>
<dbReference type="FunFam" id="1.10.10.10:FF:000001">
    <property type="entry name" value="LysR family transcriptional regulator"/>
    <property type="match status" value="1"/>
</dbReference>
<organism evidence="6 7">
    <name type="scientific">Bordetella genomosp. 5</name>
    <dbReference type="NCBI Taxonomy" id="1395608"/>
    <lineage>
        <taxon>Bacteria</taxon>
        <taxon>Pseudomonadati</taxon>
        <taxon>Pseudomonadota</taxon>
        <taxon>Betaproteobacteria</taxon>
        <taxon>Burkholderiales</taxon>
        <taxon>Alcaligenaceae</taxon>
        <taxon>Bordetella</taxon>
    </lineage>
</organism>
<accession>A0A261TR58</accession>
<proteinExistence type="inferred from homology"/>
<dbReference type="GO" id="GO:0006351">
    <property type="term" value="P:DNA-templated transcription"/>
    <property type="evidence" value="ECO:0007669"/>
    <property type="project" value="TreeGrafter"/>
</dbReference>
<evidence type="ECO:0000313" key="6">
    <source>
        <dbReference type="EMBL" id="OZI52099.1"/>
    </source>
</evidence>
<evidence type="ECO:0000256" key="3">
    <source>
        <dbReference type="ARBA" id="ARBA00023125"/>
    </source>
</evidence>
<feature type="domain" description="HTH lysR-type" evidence="5">
    <location>
        <begin position="11"/>
        <end position="63"/>
    </location>
</feature>
<evidence type="ECO:0000256" key="4">
    <source>
        <dbReference type="ARBA" id="ARBA00023163"/>
    </source>
</evidence>
<dbReference type="PRINTS" id="PR00039">
    <property type="entry name" value="HTHLYSR"/>
</dbReference>
<dbReference type="PANTHER" id="PTHR30537">
    <property type="entry name" value="HTH-TYPE TRANSCRIPTIONAL REGULATOR"/>
    <property type="match status" value="1"/>
</dbReference>
<dbReference type="Pfam" id="PF03466">
    <property type="entry name" value="LysR_substrate"/>
    <property type="match status" value="1"/>
</dbReference>
<name>A0A261TR58_9BORD</name>
<dbReference type="GO" id="GO:0003700">
    <property type="term" value="F:DNA-binding transcription factor activity"/>
    <property type="evidence" value="ECO:0007669"/>
    <property type="project" value="InterPro"/>
</dbReference>
<dbReference type="Proteomes" id="UP000216913">
    <property type="component" value="Unassembled WGS sequence"/>
</dbReference>
<dbReference type="InterPro" id="IPR058163">
    <property type="entry name" value="LysR-type_TF_proteobact-type"/>
</dbReference>
<comment type="caution">
    <text evidence="6">The sequence shown here is derived from an EMBL/GenBank/DDBJ whole genome shotgun (WGS) entry which is preliminary data.</text>
</comment>
<gene>
    <name evidence="6" type="ORF">CAL25_11435</name>
</gene>
<keyword evidence="7" id="KW-1185">Reference proteome</keyword>
<keyword evidence="4" id="KW-0804">Transcription</keyword>
<dbReference type="InterPro" id="IPR000847">
    <property type="entry name" value="LysR_HTH_N"/>
</dbReference>
<dbReference type="Gene3D" id="3.40.190.10">
    <property type="entry name" value="Periplasmic binding protein-like II"/>
    <property type="match status" value="2"/>
</dbReference>
<dbReference type="PROSITE" id="PS50931">
    <property type="entry name" value="HTH_LYSR"/>
    <property type="match status" value="1"/>
</dbReference>
<dbReference type="GO" id="GO:0043565">
    <property type="term" value="F:sequence-specific DNA binding"/>
    <property type="evidence" value="ECO:0007669"/>
    <property type="project" value="TreeGrafter"/>
</dbReference>
<dbReference type="RefSeq" id="WP_094800057.1">
    <property type="nucleotide sequence ID" value="NZ_NEVN01000006.1"/>
</dbReference>
<dbReference type="SUPFAM" id="SSF53850">
    <property type="entry name" value="Periplasmic binding protein-like II"/>
    <property type="match status" value="1"/>
</dbReference>
<keyword evidence="2" id="KW-0805">Transcription regulation</keyword>
<dbReference type="InterPro" id="IPR005119">
    <property type="entry name" value="LysR_subst-bd"/>
</dbReference>
<dbReference type="Gene3D" id="1.10.10.10">
    <property type="entry name" value="Winged helix-like DNA-binding domain superfamily/Winged helix DNA-binding domain"/>
    <property type="match status" value="1"/>
</dbReference>
<dbReference type="Pfam" id="PF00126">
    <property type="entry name" value="HTH_1"/>
    <property type="match status" value="1"/>
</dbReference>
<dbReference type="OrthoDB" id="9789529at2"/>
<evidence type="ECO:0000259" key="5">
    <source>
        <dbReference type="PROSITE" id="PS50931"/>
    </source>
</evidence>
<evidence type="ECO:0000256" key="2">
    <source>
        <dbReference type="ARBA" id="ARBA00023015"/>
    </source>
</evidence>
<dbReference type="EMBL" id="NEVP01000006">
    <property type="protein sequence ID" value="OZI52099.1"/>
    <property type="molecule type" value="Genomic_DNA"/>
</dbReference>
<evidence type="ECO:0000313" key="7">
    <source>
        <dbReference type="Proteomes" id="UP000216913"/>
    </source>
</evidence>
<evidence type="ECO:0000256" key="1">
    <source>
        <dbReference type="ARBA" id="ARBA00009437"/>
    </source>
</evidence>
<dbReference type="InterPro" id="IPR036390">
    <property type="entry name" value="WH_DNA-bd_sf"/>
</dbReference>
<dbReference type="PANTHER" id="PTHR30537:SF26">
    <property type="entry name" value="GLYCINE CLEAVAGE SYSTEM TRANSCRIPTIONAL ACTIVATOR"/>
    <property type="match status" value="1"/>
</dbReference>
<protein>
    <recommendedName>
        <fullName evidence="5">HTH lysR-type domain-containing protein</fullName>
    </recommendedName>
</protein>
<dbReference type="AlphaFoldDB" id="A0A261TR58"/>
<sequence>MKGSRNSLITLRIFLAAARTLNFSRSAESLHLTQSAVSKHIGALEARLGIALFKRLPNGLRLTHAGALYHERISAAVRLIDEADALVAHPMSRVALNIAVSPSFAQFCLIPGLSEFFEQHPEVRVNIRPRLLYGRDQGERFDAEIQLHSGHVAGMSAHYLCGREMTLVAAPRLLARHPVRQVEDLDGVPLLKRAQRGYSWDEWRAEVAPLWSGPAATAPEYEGFSVLMPAVLNGLGVAIVPLCMVLDALRDGTLVRPLGETVESRHGYYLMQPRPNVGGAYADAFCDWVTERAQTLNEAVRAHLAQG</sequence>
<keyword evidence="3" id="KW-0238">DNA-binding</keyword>
<dbReference type="SUPFAM" id="SSF46785">
    <property type="entry name" value="Winged helix' DNA-binding domain"/>
    <property type="match status" value="1"/>
</dbReference>
<reference evidence="6 7" key="1">
    <citation type="submission" date="2017-05" db="EMBL/GenBank/DDBJ databases">
        <title>Complete and WGS of Bordetella genogroups.</title>
        <authorList>
            <person name="Spilker T."/>
            <person name="LiPuma J."/>
        </authorList>
    </citation>
    <scope>NUCLEOTIDE SEQUENCE [LARGE SCALE GENOMIC DNA]</scope>
    <source>
        <strain evidence="6 7">AU10456</strain>
    </source>
</reference>
<comment type="similarity">
    <text evidence="1">Belongs to the LysR transcriptional regulatory family.</text>
</comment>